<dbReference type="RefSeq" id="WP_142034101.1">
    <property type="nucleotide sequence ID" value="NZ_JBHTGS010000002.1"/>
</dbReference>
<dbReference type="EMBL" id="VFOW01000001">
    <property type="protein sequence ID" value="TQL74762.1"/>
    <property type="molecule type" value="Genomic_DNA"/>
</dbReference>
<name>A0A543AQA0_9ACTN</name>
<gene>
    <name evidence="2" type="ORF">FB566_0249</name>
</gene>
<accession>A0A543AQA0</accession>
<keyword evidence="3" id="KW-1185">Reference proteome</keyword>
<dbReference type="Proteomes" id="UP000317043">
    <property type="component" value="Unassembled WGS sequence"/>
</dbReference>
<dbReference type="GO" id="GO:0032259">
    <property type="term" value="P:methylation"/>
    <property type="evidence" value="ECO:0007669"/>
    <property type="project" value="UniProtKB-KW"/>
</dbReference>
<evidence type="ECO:0000259" key="1">
    <source>
        <dbReference type="Pfam" id="PF08242"/>
    </source>
</evidence>
<evidence type="ECO:0000313" key="2">
    <source>
        <dbReference type="EMBL" id="TQL74762.1"/>
    </source>
</evidence>
<sequence>MDHVSNHQRLNRAMWDERVPIHLASPYYDLKSFRDNPDSLRDFEPDQLGDVTGKSLLHLQCHIGLDTLSWAGHGAQVTGLDFSPAATAAAQNLADEIGVAAEFVTSDVYEAPAALDGRRFDIVYTGIGALCWLPDINRWAQTVAELLNDDGVLYLVEFHPAGDILDDATGSHIVGDYFNDEAAVYEYNGTYADTASRTRHNLQVMFSHTLGSVLTAVADAGLRLELFTEYPYTLFRRFENLHADESGRFHPTTAAKAPLMYSLRARA</sequence>
<protein>
    <submittedName>
        <fullName evidence="2">Methyltransferase family protein</fullName>
    </submittedName>
</protein>
<dbReference type="InterPro" id="IPR013217">
    <property type="entry name" value="Methyltransf_12"/>
</dbReference>
<dbReference type="OrthoDB" id="8385759at2"/>
<dbReference type="Pfam" id="PF08242">
    <property type="entry name" value="Methyltransf_12"/>
    <property type="match status" value="1"/>
</dbReference>
<evidence type="ECO:0000313" key="3">
    <source>
        <dbReference type="Proteomes" id="UP000317043"/>
    </source>
</evidence>
<dbReference type="Gene3D" id="3.40.50.150">
    <property type="entry name" value="Vaccinia Virus protein VP39"/>
    <property type="match status" value="1"/>
</dbReference>
<dbReference type="CDD" id="cd02440">
    <property type="entry name" value="AdoMet_MTases"/>
    <property type="match status" value="1"/>
</dbReference>
<dbReference type="InterPro" id="IPR029063">
    <property type="entry name" value="SAM-dependent_MTases_sf"/>
</dbReference>
<feature type="domain" description="Methyltransferase type 12" evidence="1">
    <location>
        <begin position="57"/>
        <end position="153"/>
    </location>
</feature>
<dbReference type="GO" id="GO:0008168">
    <property type="term" value="F:methyltransferase activity"/>
    <property type="evidence" value="ECO:0007669"/>
    <property type="project" value="UniProtKB-KW"/>
</dbReference>
<reference evidence="2 3" key="1">
    <citation type="submission" date="2019-06" db="EMBL/GenBank/DDBJ databases">
        <title>Sequencing the genomes of 1000 actinobacteria strains.</title>
        <authorList>
            <person name="Klenk H.-P."/>
        </authorList>
    </citation>
    <scope>NUCLEOTIDE SEQUENCE [LARGE SCALE GENOMIC DNA]</scope>
    <source>
        <strain evidence="2 3">DSM 45928</strain>
    </source>
</reference>
<organism evidence="2 3">
    <name type="scientific">Stackebrandtia endophytica</name>
    <dbReference type="NCBI Taxonomy" id="1496996"/>
    <lineage>
        <taxon>Bacteria</taxon>
        <taxon>Bacillati</taxon>
        <taxon>Actinomycetota</taxon>
        <taxon>Actinomycetes</taxon>
        <taxon>Glycomycetales</taxon>
        <taxon>Glycomycetaceae</taxon>
        <taxon>Stackebrandtia</taxon>
    </lineage>
</organism>
<dbReference type="SUPFAM" id="SSF53335">
    <property type="entry name" value="S-adenosyl-L-methionine-dependent methyltransferases"/>
    <property type="match status" value="1"/>
</dbReference>
<keyword evidence="2" id="KW-0489">Methyltransferase</keyword>
<proteinExistence type="predicted"/>
<keyword evidence="2" id="KW-0808">Transferase</keyword>
<dbReference type="InParanoid" id="A0A543AQA0"/>
<dbReference type="AlphaFoldDB" id="A0A543AQA0"/>
<comment type="caution">
    <text evidence="2">The sequence shown here is derived from an EMBL/GenBank/DDBJ whole genome shotgun (WGS) entry which is preliminary data.</text>
</comment>